<feature type="domain" description="DUS-like FMN-binding" evidence="7">
    <location>
        <begin position="32"/>
        <end position="268"/>
    </location>
</feature>
<dbReference type="OMA" id="XENDVAG"/>
<dbReference type="SUPFAM" id="SSF51395">
    <property type="entry name" value="FMN-linked oxidoreductases"/>
    <property type="match status" value="1"/>
</dbReference>
<dbReference type="CDD" id="cd19871">
    <property type="entry name" value="DSRM_DUS2L"/>
    <property type="match status" value="1"/>
</dbReference>
<dbReference type="CTD" id="54920"/>
<dbReference type="PANTHER" id="PTHR45936:SF1">
    <property type="entry name" value="TRNA-DIHYDROURIDINE(20) SYNTHASE [NAD(P)+]-LIKE"/>
    <property type="match status" value="1"/>
</dbReference>
<name>A0A8B7NFG6_HYAAZ</name>
<feature type="compositionally biased region" description="Polar residues" evidence="6">
    <location>
        <begin position="518"/>
        <end position="531"/>
    </location>
</feature>
<accession>A0A8B7NFG6</accession>
<dbReference type="KEGG" id="hazt:108669520"/>
<dbReference type="OrthoDB" id="10262250at2759"/>
<evidence type="ECO:0000256" key="2">
    <source>
        <dbReference type="ARBA" id="ARBA00022630"/>
    </source>
</evidence>
<evidence type="ECO:0000256" key="3">
    <source>
        <dbReference type="ARBA" id="ARBA00022643"/>
    </source>
</evidence>
<dbReference type="SUPFAM" id="SSF54768">
    <property type="entry name" value="dsRNA-binding domain-like"/>
    <property type="match status" value="1"/>
</dbReference>
<evidence type="ECO:0000256" key="1">
    <source>
        <dbReference type="ARBA" id="ARBA00001917"/>
    </source>
</evidence>
<dbReference type="InterPro" id="IPR018517">
    <property type="entry name" value="tRNA_hU_synthase_CS"/>
</dbReference>
<dbReference type="GO" id="GO:0000049">
    <property type="term" value="F:tRNA binding"/>
    <property type="evidence" value="ECO:0007669"/>
    <property type="project" value="InterPro"/>
</dbReference>
<dbReference type="CDD" id="cd02801">
    <property type="entry name" value="DUS_like_FMN"/>
    <property type="match status" value="1"/>
</dbReference>
<keyword evidence="4" id="KW-0819">tRNA processing</keyword>
<keyword evidence="8" id="KW-1185">Reference proteome</keyword>
<gene>
    <name evidence="9" type="primary">LOC108669520</name>
</gene>
<dbReference type="PROSITE" id="PS01136">
    <property type="entry name" value="UPF0034"/>
    <property type="match status" value="1"/>
</dbReference>
<sequence length="616" mass="69571">MENFKSAPPVVLSEDLKAPEHFCGQYRNKIIVAPMVRVCTLPFRLLALEYGADLVYSEETIDWKILRSNKRENVGLGTTEFYDRTDGTIFLSTCDRERDKLVVQIGTSDPDRALRVARFLEPYVAGIDVNMGCPKEFSIKGGMGAALLTNPCKIMAILKTLVKELNVPVTCKIRILPSLEDTLQLCRMIEKCGVAAVAIHGRTKDERPQHSNHDDVIKRVTEVLTIPVIANGGSKEINTYKDIEEFKKRTNACSVMIARAVMWNCSILRASGLLPLDTVIRSYLRNCIYFDNPFTYTKYTVQNMLRDLQESPRGKAFLETQTFKEILTIWNLDDEYAAALKDRQRKLESIGSCVELTDQRRWGHQSRNEVEVVRKTDASGRLISVQMPMQFIRGNFRDADLPKMVMNRYVSQNDLAEPVYSAHNKDRFFIGHVELDGVIYQTSCIEKSRRYAEQAAAMVYLHAHELVDDSYGFVAAAGSRKYQHLGNEASKTPRLLRQEHQRSVANSGRHRSKAKNQKAVSINKSSSSDSTLGLCDDTENLHPEHGQNEGASHLPSCFALNLGEAEKRERREASGDRVPSKVKVFLESSTEITLGPETCIKFKDHERPTKVPSENS</sequence>
<dbReference type="Gene3D" id="3.30.160.20">
    <property type="match status" value="1"/>
</dbReference>
<dbReference type="GO" id="GO:0050660">
    <property type="term" value="F:flavin adenine dinucleotide binding"/>
    <property type="evidence" value="ECO:0007669"/>
    <property type="project" value="InterPro"/>
</dbReference>
<keyword evidence="2" id="KW-0285">Flavoprotein</keyword>
<evidence type="ECO:0000256" key="4">
    <source>
        <dbReference type="ARBA" id="ARBA00022694"/>
    </source>
</evidence>
<dbReference type="InterPro" id="IPR052582">
    <property type="entry name" value="tRNA-DUS-like"/>
</dbReference>
<evidence type="ECO:0000313" key="8">
    <source>
        <dbReference type="Proteomes" id="UP000694843"/>
    </source>
</evidence>
<evidence type="ECO:0000313" key="9">
    <source>
        <dbReference type="RefSeq" id="XP_018012360.1"/>
    </source>
</evidence>
<evidence type="ECO:0000259" key="7">
    <source>
        <dbReference type="Pfam" id="PF01207"/>
    </source>
</evidence>
<keyword evidence="5" id="KW-0560">Oxidoreductase</keyword>
<proteinExistence type="predicted"/>
<dbReference type="InterPro" id="IPR035587">
    <property type="entry name" value="DUS-like_FMN-bd"/>
</dbReference>
<feature type="region of interest" description="Disordered" evidence="6">
    <location>
        <begin position="487"/>
        <end position="554"/>
    </location>
</feature>
<dbReference type="InterPro" id="IPR044463">
    <property type="entry name" value="DUS2_DSRM"/>
</dbReference>
<dbReference type="GO" id="GO:0017150">
    <property type="term" value="F:tRNA dihydrouridine synthase activity"/>
    <property type="evidence" value="ECO:0007669"/>
    <property type="project" value="InterPro"/>
</dbReference>
<dbReference type="AlphaFoldDB" id="A0A8B7NFG6"/>
<keyword evidence="3" id="KW-0288">FMN</keyword>
<evidence type="ECO:0000256" key="5">
    <source>
        <dbReference type="ARBA" id="ARBA00023002"/>
    </source>
</evidence>
<dbReference type="PANTHER" id="PTHR45936">
    <property type="entry name" value="TRNA-DIHYDROURIDINE(20) SYNTHASE [NAD(P)+]-LIKE"/>
    <property type="match status" value="1"/>
</dbReference>
<dbReference type="Pfam" id="PF01207">
    <property type="entry name" value="Dus"/>
    <property type="match status" value="1"/>
</dbReference>
<evidence type="ECO:0000256" key="6">
    <source>
        <dbReference type="SAM" id="MobiDB-lite"/>
    </source>
</evidence>
<dbReference type="GeneID" id="108669520"/>
<reference evidence="9" key="1">
    <citation type="submission" date="2025-08" db="UniProtKB">
        <authorList>
            <consortium name="RefSeq"/>
        </authorList>
    </citation>
    <scope>IDENTIFICATION</scope>
    <source>
        <tissue evidence="9">Whole organism</tissue>
    </source>
</reference>
<dbReference type="Gene3D" id="3.20.20.70">
    <property type="entry name" value="Aldolase class I"/>
    <property type="match status" value="1"/>
</dbReference>
<organism evidence="8 9">
    <name type="scientific">Hyalella azteca</name>
    <name type="common">Amphipod</name>
    <dbReference type="NCBI Taxonomy" id="294128"/>
    <lineage>
        <taxon>Eukaryota</taxon>
        <taxon>Metazoa</taxon>
        <taxon>Ecdysozoa</taxon>
        <taxon>Arthropoda</taxon>
        <taxon>Crustacea</taxon>
        <taxon>Multicrustacea</taxon>
        <taxon>Malacostraca</taxon>
        <taxon>Eumalacostraca</taxon>
        <taxon>Peracarida</taxon>
        <taxon>Amphipoda</taxon>
        <taxon>Senticaudata</taxon>
        <taxon>Talitrida</taxon>
        <taxon>Talitroidea</taxon>
        <taxon>Hyalellidae</taxon>
        <taxon>Hyalella</taxon>
    </lineage>
</organism>
<dbReference type="RefSeq" id="XP_018012360.1">
    <property type="nucleotide sequence ID" value="XM_018156871.2"/>
</dbReference>
<protein>
    <submittedName>
        <fullName evidence="9">tRNA-dihydrouridine(20) synthase [NAD(P)+]-like</fullName>
    </submittedName>
</protein>
<dbReference type="GO" id="GO:0005737">
    <property type="term" value="C:cytoplasm"/>
    <property type="evidence" value="ECO:0007669"/>
    <property type="project" value="TreeGrafter"/>
</dbReference>
<comment type="cofactor">
    <cofactor evidence="1">
        <name>FMN</name>
        <dbReference type="ChEBI" id="CHEBI:58210"/>
    </cofactor>
</comment>
<dbReference type="Proteomes" id="UP000694843">
    <property type="component" value="Unplaced"/>
</dbReference>
<dbReference type="InterPro" id="IPR013785">
    <property type="entry name" value="Aldolase_TIM"/>
</dbReference>